<protein>
    <submittedName>
        <fullName evidence="2">VWFA domain-containing protein</fullName>
    </submittedName>
</protein>
<proteinExistence type="predicted"/>
<sequence length="594" mass="65687">MGEESDCTCQQNIIYLQFVQYLSEYIIPNGYNGYGIRQFGDIHFNDTDLFAQFRDVSWLQRDIYYWTQYDQDGTQCKYSEKVIYQGTIVDLPLAFLYAQKIAAYNIPLYVWDHSIYGDQTGLFAALTGYRQGYILRSNSNLAELISIAKAQLIPEFKNLGCGNVAGTPVSPSEPALPNVPGKCANIVPIYSTPMTTQRGSTIRLPTPTPQFSKKTTSTFYDTSPTTSPSNNSCNSIELIFILDRSQSVDTDFYNNNAVQFVLDLANQFTFPNEAIPSHSGYARFGVIQFSDDAIASVPLGNYTRAQFTSLVRSSISYTDGGTSRLDKSMFAINNSIDALHKLENFVTLPMGAIVPGLNGNPQEALKHLIYLLGNRSQLAFPSLSDAKAGIPSLVDTTFPCATPPVCSALIFIGEASEAIGPDAKLNFLKLVQRLVSVANKNSNQRFAIALYAKSIYHGIELQNFDDFNKTLSSFIDTVASDNFPNGGQTYILPIFRQLNATFYTGLQSNYAVLLMAEAERIIDIGPANKYAQSIGSFGADIYVLDQSRYTLPGLWNTITGNLPGHVVNGTANDQNTLFNIFQKSLIYEFNDMTC</sequence>
<organism evidence="1 2">
    <name type="scientific">Panagrolaimus sp. ES5</name>
    <dbReference type="NCBI Taxonomy" id="591445"/>
    <lineage>
        <taxon>Eukaryota</taxon>
        <taxon>Metazoa</taxon>
        <taxon>Ecdysozoa</taxon>
        <taxon>Nematoda</taxon>
        <taxon>Chromadorea</taxon>
        <taxon>Rhabditida</taxon>
        <taxon>Tylenchina</taxon>
        <taxon>Panagrolaimomorpha</taxon>
        <taxon>Panagrolaimoidea</taxon>
        <taxon>Panagrolaimidae</taxon>
        <taxon>Panagrolaimus</taxon>
    </lineage>
</organism>
<name>A0AC34FTJ2_9BILA</name>
<dbReference type="Proteomes" id="UP000887579">
    <property type="component" value="Unplaced"/>
</dbReference>
<evidence type="ECO:0000313" key="1">
    <source>
        <dbReference type="Proteomes" id="UP000887579"/>
    </source>
</evidence>
<accession>A0AC34FTJ2</accession>
<reference evidence="2" key="1">
    <citation type="submission" date="2022-11" db="UniProtKB">
        <authorList>
            <consortium name="WormBaseParasite"/>
        </authorList>
    </citation>
    <scope>IDENTIFICATION</scope>
</reference>
<dbReference type="WBParaSite" id="ES5_v2.g20776.t1">
    <property type="protein sequence ID" value="ES5_v2.g20776.t1"/>
    <property type="gene ID" value="ES5_v2.g20776"/>
</dbReference>
<evidence type="ECO:0000313" key="2">
    <source>
        <dbReference type="WBParaSite" id="ES5_v2.g20776.t1"/>
    </source>
</evidence>